<keyword evidence="1" id="KW-0677">Repeat</keyword>
<evidence type="ECO:0000313" key="9">
    <source>
        <dbReference type="EnsemblMetazoa" id="Aqu2.1.36415_001"/>
    </source>
</evidence>
<feature type="repeat" description="ANK" evidence="5">
    <location>
        <begin position="800"/>
        <end position="832"/>
    </location>
</feature>
<organism evidence="9">
    <name type="scientific">Amphimedon queenslandica</name>
    <name type="common">Sponge</name>
    <dbReference type="NCBI Taxonomy" id="400682"/>
    <lineage>
        <taxon>Eukaryota</taxon>
        <taxon>Metazoa</taxon>
        <taxon>Porifera</taxon>
        <taxon>Demospongiae</taxon>
        <taxon>Heteroscleromorpha</taxon>
        <taxon>Haplosclerida</taxon>
        <taxon>Niphatidae</taxon>
        <taxon>Amphimedon</taxon>
    </lineage>
</organism>
<dbReference type="KEGG" id="aqu:105312145"/>
<dbReference type="GO" id="GO:0004842">
    <property type="term" value="F:ubiquitin-protein transferase activity"/>
    <property type="evidence" value="ECO:0007669"/>
    <property type="project" value="TreeGrafter"/>
</dbReference>
<evidence type="ECO:0000256" key="5">
    <source>
        <dbReference type="PROSITE-ProRule" id="PRU00023"/>
    </source>
</evidence>
<feature type="region of interest" description="Disordered" evidence="7">
    <location>
        <begin position="41"/>
        <end position="73"/>
    </location>
</feature>
<dbReference type="PROSITE" id="PS50297">
    <property type="entry name" value="ANK_REP_REGION"/>
    <property type="match status" value="10"/>
</dbReference>
<dbReference type="OrthoDB" id="194358at2759"/>
<feature type="repeat" description="ANK" evidence="5">
    <location>
        <begin position="375"/>
        <end position="407"/>
    </location>
</feature>
<feature type="domain" description="RING-type" evidence="8">
    <location>
        <begin position="1032"/>
        <end position="1067"/>
    </location>
</feature>
<dbReference type="STRING" id="400682.A0A1X7V7Z3"/>
<dbReference type="PROSITE" id="PS50089">
    <property type="entry name" value="ZF_RING_2"/>
    <property type="match status" value="1"/>
</dbReference>
<feature type="repeat" description="ANK" evidence="5">
    <location>
        <begin position="921"/>
        <end position="953"/>
    </location>
</feature>
<evidence type="ECO:0000256" key="3">
    <source>
        <dbReference type="ARBA" id="ARBA00022833"/>
    </source>
</evidence>
<keyword evidence="4 5" id="KW-0040">ANK repeat</keyword>
<evidence type="ECO:0000256" key="2">
    <source>
        <dbReference type="ARBA" id="ARBA00022771"/>
    </source>
</evidence>
<reference evidence="10" key="1">
    <citation type="journal article" date="2010" name="Nature">
        <title>The Amphimedon queenslandica genome and the evolution of animal complexity.</title>
        <authorList>
            <person name="Srivastava M."/>
            <person name="Simakov O."/>
            <person name="Chapman J."/>
            <person name="Fahey B."/>
            <person name="Gauthier M.E."/>
            <person name="Mitros T."/>
            <person name="Richards G.S."/>
            <person name="Conaco C."/>
            <person name="Dacre M."/>
            <person name="Hellsten U."/>
            <person name="Larroux C."/>
            <person name="Putnam N.H."/>
            <person name="Stanke M."/>
            <person name="Adamska M."/>
            <person name="Darling A."/>
            <person name="Degnan S.M."/>
            <person name="Oakley T.H."/>
            <person name="Plachetzki D.C."/>
            <person name="Zhai Y."/>
            <person name="Adamski M."/>
            <person name="Calcino A."/>
            <person name="Cummins S.F."/>
            <person name="Goodstein D.M."/>
            <person name="Harris C."/>
            <person name="Jackson D.J."/>
            <person name="Leys S.P."/>
            <person name="Shu S."/>
            <person name="Woodcroft B.J."/>
            <person name="Vervoort M."/>
            <person name="Kosik K.S."/>
            <person name="Manning G."/>
            <person name="Degnan B.M."/>
            <person name="Rokhsar D.S."/>
        </authorList>
    </citation>
    <scope>NUCLEOTIDE SEQUENCE [LARGE SCALE GENOMIC DNA]</scope>
</reference>
<sequence>MLGRRTQSLGQNALKSQLSIAQQRIASLEGYIQNREREFQSTASRSQHVSTVSGAVSPVMQGRTRRRRMGRTHANVLLSTRSIDSIDEEHERNDDSLSVPLGEFVSLKIINAISKDEDMPTPFVVRRLIGRVYHIGPEGVVIGTSPSPSSSRVSLPAESQMEREHFTLKSAPPDSNGKFILKDLTNKSGLSIDHVTNHTTTIEEGVLLHSGICFTTGIIVWEVTALPKDIELTAKLFNLTELRDVMGLKQMIDAMEPPTNTIPSLTITGAEDTTPIDVSFTIFNPVTPLTSFDINTEYKAPSYEEDEKYNNLFSASSQKPFQLGGALLARQSVPVSVGHHRPCLMLHIAIDNDDEDMTRYLLSRGANVNKPGGELGYTAVHYAALRNNDKIMSLLLQYGGDMEMRNNEHLPPLALTTSYTVRKLILNSILLCAAADAGDMPEVTRLLSTTPTSPNVLGLRHKNALHLSSAKGYPEIVELLIMNGVDVNMRGGTRQRTALHYASSNGHAPIVQLLLSSGAQEFVRDIGGYTALNLCQGEACHLLHSKPMSLCIAVQSGDADRVSKLLEELHDKEEKEDEGEDIINLRNDQNHAPLHLACIIGSMELVQLLVSYGASIGIHGGSDGWTPLFYAAIAGHINIVQFLLSVGANCEEADNDAITVRERVLKVIEETEECMTRLKQRNRSESVVEASLFPRRSVNMLRQESAPSCSVETLLEWQATKLNKLQTVLSLLTTPTEKLLAALNDKNLDEFISLLQSGVVSPDVLLDDVPVLAQVCDDGLYGFAKALLDHGAKVCLNGSTSQIPVLAAASNGNVPLLKLLMEYGADINAKSTDTLSTPLHEAAAINSADTVKYLLSIGADKGNTNHAGELPFDCTNDPEIRKLLAIGSNRLLVAAMEDDTAAITELINDESISVDTEFYHNGYTALHQSSDNGNSDTVKLLINLGADVNKKGGMFSQSPLHIASCMNHIDIAKILIENGAKLDIKDSEGKVPFEVATTNQMRKVLVEARKAPSLLSPPPSSQDRSSSNGQYCLICMDNPINTIILPCGHQTFCKECVTQITQCALDRQPIREVVPIFR</sequence>
<dbReference type="eggNOG" id="KOG4177">
    <property type="taxonomic scope" value="Eukaryota"/>
</dbReference>
<keyword evidence="3" id="KW-0862">Zinc</keyword>
<dbReference type="InterPro" id="IPR013083">
    <property type="entry name" value="Znf_RING/FYVE/PHD"/>
</dbReference>
<dbReference type="InterPro" id="IPR036770">
    <property type="entry name" value="Ankyrin_rpt-contain_sf"/>
</dbReference>
<dbReference type="SUPFAM" id="SSF48403">
    <property type="entry name" value="Ankyrin repeat"/>
    <property type="match status" value="3"/>
</dbReference>
<protein>
    <recommendedName>
        <fullName evidence="8">RING-type domain-containing protein</fullName>
    </recommendedName>
</protein>
<dbReference type="EnsemblMetazoa" id="XM_011404554.2">
    <property type="protein sequence ID" value="XP_011402856.2"/>
    <property type="gene ID" value="LOC105312145"/>
</dbReference>
<gene>
    <name evidence="9" type="primary">105312145</name>
</gene>
<feature type="repeat" description="ANK" evidence="5">
    <location>
        <begin position="460"/>
        <end position="492"/>
    </location>
</feature>
<evidence type="ECO:0000256" key="7">
    <source>
        <dbReference type="SAM" id="MobiDB-lite"/>
    </source>
</evidence>
<dbReference type="PANTHER" id="PTHR24171">
    <property type="entry name" value="ANKYRIN REPEAT DOMAIN-CONTAINING PROTEIN 39-RELATED"/>
    <property type="match status" value="1"/>
</dbReference>
<feature type="repeat" description="ANK" evidence="5">
    <location>
        <begin position="589"/>
        <end position="621"/>
    </location>
</feature>
<dbReference type="Pfam" id="PF13920">
    <property type="entry name" value="zf-C3HC4_3"/>
    <property type="match status" value="1"/>
</dbReference>
<feature type="compositionally biased region" description="Polar residues" evidence="7">
    <location>
        <begin position="41"/>
        <end position="54"/>
    </location>
</feature>
<keyword evidence="2 6" id="KW-0479">Metal-binding</keyword>
<dbReference type="SMART" id="SM00248">
    <property type="entry name" value="ANK"/>
    <property type="match status" value="13"/>
</dbReference>
<dbReference type="EnsemblMetazoa" id="Aqu2.1.36415_001">
    <property type="protein sequence ID" value="Aqu2.1.36415_001"/>
    <property type="gene ID" value="Aqu2.1.36415"/>
</dbReference>
<feature type="repeat" description="ANK" evidence="5">
    <location>
        <begin position="834"/>
        <end position="866"/>
    </location>
</feature>
<dbReference type="Gene3D" id="3.30.40.10">
    <property type="entry name" value="Zinc/RING finger domain, C3HC4 (zinc finger)"/>
    <property type="match status" value="1"/>
</dbReference>
<proteinExistence type="predicted"/>
<dbReference type="SUPFAM" id="SSF57850">
    <property type="entry name" value="RING/U-box"/>
    <property type="match status" value="1"/>
</dbReference>
<dbReference type="InParanoid" id="A0A1X7V7Z3"/>
<dbReference type="Pfam" id="PF12796">
    <property type="entry name" value="Ank_2"/>
    <property type="match status" value="5"/>
</dbReference>
<evidence type="ECO:0000256" key="4">
    <source>
        <dbReference type="ARBA" id="ARBA00023043"/>
    </source>
</evidence>
<reference evidence="9" key="2">
    <citation type="submission" date="2017-05" db="UniProtKB">
        <authorList>
            <consortium name="EnsemblMetazoa"/>
        </authorList>
    </citation>
    <scope>IDENTIFICATION</scope>
</reference>
<name>A0A1X7V7Z3_AMPQE</name>
<feature type="repeat" description="ANK" evidence="5">
    <location>
        <begin position="346"/>
        <end position="373"/>
    </location>
</feature>
<evidence type="ECO:0000256" key="6">
    <source>
        <dbReference type="PROSITE-ProRule" id="PRU00175"/>
    </source>
</evidence>
<feature type="repeat" description="ANK" evidence="5">
    <location>
        <begin position="623"/>
        <end position="655"/>
    </location>
</feature>
<keyword evidence="2 6" id="KW-0863">Zinc-finger</keyword>
<dbReference type="InterPro" id="IPR002110">
    <property type="entry name" value="Ankyrin_rpt"/>
</dbReference>
<dbReference type="SMART" id="SM00184">
    <property type="entry name" value="RING"/>
    <property type="match status" value="1"/>
</dbReference>
<feature type="repeat" description="ANK" evidence="5">
    <location>
        <begin position="494"/>
        <end position="526"/>
    </location>
</feature>
<dbReference type="Proteomes" id="UP000007879">
    <property type="component" value="Unassembled WGS sequence"/>
</dbReference>
<dbReference type="Gene3D" id="1.25.40.20">
    <property type="entry name" value="Ankyrin repeat-containing domain"/>
    <property type="match status" value="5"/>
</dbReference>
<dbReference type="PRINTS" id="PR01415">
    <property type="entry name" value="ANKYRIN"/>
</dbReference>
<dbReference type="PROSITE" id="PS50088">
    <property type="entry name" value="ANK_REPEAT"/>
    <property type="match status" value="10"/>
</dbReference>
<dbReference type="GO" id="GO:0008270">
    <property type="term" value="F:zinc ion binding"/>
    <property type="evidence" value="ECO:0007669"/>
    <property type="project" value="UniProtKB-KW"/>
</dbReference>
<dbReference type="InterPro" id="IPR001841">
    <property type="entry name" value="Znf_RING"/>
</dbReference>
<evidence type="ECO:0000259" key="8">
    <source>
        <dbReference type="PROSITE" id="PS50089"/>
    </source>
</evidence>
<evidence type="ECO:0000256" key="1">
    <source>
        <dbReference type="ARBA" id="ARBA00022737"/>
    </source>
</evidence>
<accession>A0A1X7V7Z3</accession>
<keyword evidence="10" id="KW-1185">Reference proteome</keyword>
<feature type="repeat" description="ANK" evidence="5">
    <location>
        <begin position="955"/>
        <end position="987"/>
    </location>
</feature>
<dbReference type="PANTHER" id="PTHR24171:SF8">
    <property type="entry name" value="BRCA1-ASSOCIATED RING DOMAIN PROTEIN 1"/>
    <property type="match status" value="1"/>
</dbReference>
<evidence type="ECO:0000313" key="10">
    <source>
        <dbReference type="Proteomes" id="UP000007879"/>
    </source>
</evidence>
<dbReference type="GO" id="GO:0085020">
    <property type="term" value="P:protein K6-linked ubiquitination"/>
    <property type="evidence" value="ECO:0007669"/>
    <property type="project" value="TreeGrafter"/>
</dbReference>
<dbReference type="AlphaFoldDB" id="A0A1X7V7Z3"/>